<dbReference type="EMBL" id="JAHFXF010000828">
    <property type="protein sequence ID" value="KAG9682009.1"/>
    <property type="molecule type" value="Genomic_DNA"/>
</dbReference>
<dbReference type="PANTHER" id="PTHR42047">
    <property type="entry name" value="PROTEIN, PUTATIVE (AFU_ORTHOLOGUE AFUA_6G03560)-RELATED"/>
    <property type="match status" value="1"/>
</dbReference>
<keyword evidence="1" id="KW-0732">Signal</keyword>
<gene>
    <name evidence="2" type="ORF">KCU76_g14095</name>
</gene>
<dbReference type="Proteomes" id="UP000779574">
    <property type="component" value="Unassembled WGS sequence"/>
</dbReference>
<accession>A0A9P8E752</accession>
<dbReference type="OrthoDB" id="5430620at2759"/>
<name>A0A9P8E752_AURME</name>
<feature type="non-terminal residue" evidence="2">
    <location>
        <position position="265"/>
    </location>
</feature>
<feature type="chain" id="PRO_5040203116" evidence="1">
    <location>
        <begin position="19"/>
        <end position="265"/>
    </location>
</feature>
<dbReference type="AlphaFoldDB" id="A0A9P8E752"/>
<proteinExistence type="predicted"/>
<feature type="signal peptide" evidence="1">
    <location>
        <begin position="1"/>
        <end position="18"/>
    </location>
</feature>
<protein>
    <submittedName>
        <fullName evidence="2">Uncharacterized protein</fullName>
    </submittedName>
</protein>
<evidence type="ECO:0000313" key="2">
    <source>
        <dbReference type="EMBL" id="KAG9682009.1"/>
    </source>
</evidence>
<evidence type="ECO:0000256" key="1">
    <source>
        <dbReference type="SAM" id="SignalP"/>
    </source>
</evidence>
<comment type="caution">
    <text evidence="2">The sequence shown here is derived from an EMBL/GenBank/DDBJ whole genome shotgun (WGS) entry which is preliminary data.</text>
</comment>
<reference evidence="2" key="1">
    <citation type="journal article" date="2021" name="J Fungi (Basel)">
        <title>Virulence traits and population genomics of the black yeast Aureobasidium melanogenum.</title>
        <authorList>
            <person name="Cernosa A."/>
            <person name="Sun X."/>
            <person name="Gostincar C."/>
            <person name="Fang C."/>
            <person name="Gunde-Cimerman N."/>
            <person name="Song Z."/>
        </authorList>
    </citation>
    <scope>NUCLEOTIDE SEQUENCE</scope>
    <source>
        <strain evidence="2">EXF-9911</strain>
    </source>
</reference>
<evidence type="ECO:0000313" key="3">
    <source>
        <dbReference type="Proteomes" id="UP000779574"/>
    </source>
</evidence>
<dbReference type="PROSITE" id="PS51257">
    <property type="entry name" value="PROKAR_LIPOPROTEIN"/>
    <property type="match status" value="1"/>
</dbReference>
<reference evidence="2" key="2">
    <citation type="submission" date="2021-08" db="EMBL/GenBank/DDBJ databases">
        <authorList>
            <person name="Gostincar C."/>
            <person name="Sun X."/>
            <person name="Song Z."/>
            <person name="Gunde-Cimerman N."/>
        </authorList>
    </citation>
    <scope>NUCLEOTIDE SEQUENCE</scope>
    <source>
        <strain evidence="2">EXF-9911</strain>
    </source>
</reference>
<dbReference type="PANTHER" id="PTHR42047:SF1">
    <property type="entry name" value="PROTEIN, PUTATIVE (AFU_ORTHOLOGUE AFUA_6G03560)-RELATED"/>
    <property type="match status" value="1"/>
</dbReference>
<dbReference type="InterPro" id="IPR052820">
    <property type="entry name" value="PhiA_domain"/>
</dbReference>
<organism evidence="2 3">
    <name type="scientific">Aureobasidium melanogenum</name>
    <name type="common">Aureobasidium pullulans var. melanogenum</name>
    <dbReference type="NCBI Taxonomy" id="46634"/>
    <lineage>
        <taxon>Eukaryota</taxon>
        <taxon>Fungi</taxon>
        <taxon>Dikarya</taxon>
        <taxon>Ascomycota</taxon>
        <taxon>Pezizomycotina</taxon>
        <taxon>Dothideomycetes</taxon>
        <taxon>Dothideomycetidae</taxon>
        <taxon>Dothideales</taxon>
        <taxon>Saccotheciaceae</taxon>
        <taxon>Aureobasidium</taxon>
    </lineage>
</organism>
<sequence>MRTSMILSSLALASSAFAAPVASSSPAASGCVAKDNACRASDPVTGLSANQAQCSADNAACKGACEDAYNTCRTTRGPDGLSANMAQCAADYAACLGENPFDKRSAPSGAFGGVAIHSGSNIQYASVNANGGKFWLLKDSKTYCPDVVGSACPNTTSTQFVGGDNTLSLDTIVPGGQQVYVAVDGTLRFTAPHSASTGAAGSMVEGFSVAQNGEHIQFQGDDWLACPGDGGYAIYAAAIAKDASACTGFAFRIADSNTPAAWEYN</sequence>